<accession>A0ABQ0BXT5</accession>
<evidence type="ECO:0008006" key="3">
    <source>
        <dbReference type="Google" id="ProtNLM"/>
    </source>
</evidence>
<gene>
    <name evidence="1" type="ORF">K340107D12_41550</name>
</gene>
<evidence type="ECO:0000313" key="2">
    <source>
        <dbReference type="Proteomes" id="UP001600941"/>
    </source>
</evidence>
<evidence type="ECO:0000313" key="1">
    <source>
        <dbReference type="EMBL" id="GAA6501339.1"/>
    </source>
</evidence>
<organism evidence="1 2">
    <name type="scientific">Blautia parvula</name>
    <dbReference type="NCBI Taxonomy" id="2877527"/>
    <lineage>
        <taxon>Bacteria</taxon>
        <taxon>Bacillati</taxon>
        <taxon>Bacillota</taxon>
        <taxon>Clostridia</taxon>
        <taxon>Lachnospirales</taxon>
        <taxon>Lachnospiraceae</taxon>
        <taxon>Blautia</taxon>
    </lineage>
</organism>
<protein>
    <recommendedName>
        <fullName evidence="3">Aspartate dehydrogenase</fullName>
    </recommendedName>
</protein>
<dbReference type="Proteomes" id="UP001600941">
    <property type="component" value="Unassembled WGS sequence"/>
</dbReference>
<dbReference type="RefSeq" id="WP_033140966.1">
    <property type="nucleotide sequence ID" value="NZ_BAABZQ010000001.1"/>
</dbReference>
<proteinExistence type="predicted"/>
<keyword evidence="2" id="KW-1185">Reference proteome</keyword>
<sequence length="73" mass="8471">MFGRKKKKEVIPFDRTAVKPVLKSSICTGEQVAGFKDLKTGKFQEVCLIKSRADLQEFMEQYGIREEEVSKEW</sequence>
<reference evidence="1 2" key="1">
    <citation type="submission" date="2024-04" db="EMBL/GenBank/DDBJ databases">
        <title>Defined microbial consortia suppress multidrug-resistant proinflammatory Enterobacteriaceae via ecological control.</title>
        <authorList>
            <person name="Furuichi M."/>
            <person name="Kawaguchi T."/>
            <person name="Pust M."/>
            <person name="Yasuma K."/>
            <person name="Plichta D."/>
            <person name="Hasegawa N."/>
            <person name="Ohya T."/>
            <person name="Bhattarai S."/>
            <person name="Sasajima S."/>
            <person name="Aoto Y."/>
            <person name="Tuganbaev T."/>
            <person name="Yaginuma M."/>
            <person name="Ueda M."/>
            <person name="Okahashi N."/>
            <person name="Amafuji K."/>
            <person name="Kiridooshi Y."/>
            <person name="Sugita K."/>
            <person name="Strazar M."/>
            <person name="Skelly A."/>
            <person name="Suda W."/>
            <person name="Hattori M."/>
            <person name="Nakamoto N."/>
            <person name="Caballero S."/>
            <person name="Norman J."/>
            <person name="Olle B."/>
            <person name="Tanoue T."/>
            <person name="Arita M."/>
            <person name="Bucci V."/>
            <person name="Atarashi K."/>
            <person name="Xavier R."/>
            <person name="Honda K."/>
        </authorList>
    </citation>
    <scope>NUCLEOTIDE SEQUENCE [LARGE SCALE GENOMIC DNA]</scope>
    <source>
        <strain evidence="2">k34-0107-D12</strain>
    </source>
</reference>
<name>A0ABQ0BXT5_9FIRM</name>
<dbReference type="EMBL" id="BAABZQ010000001">
    <property type="protein sequence ID" value="GAA6501339.1"/>
    <property type="molecule type" value="Genomic_DNA"/>
</dbReference>
<comment type="caution">
    <text evidence="1">The sequence shown here is derived from an EMBL/GenBank/DDBJ whole genome shotgun (WGS) entry which is preliminary data.</text>
</comment>